<proteinExistence type="predicted"/>
<keyword evidence="6" id="KW-1185">Reference proteome</keyword>
<dbReference type="SUPFAM" id="SSF48403">
    <property type="entry name" value="Ankyrin repeat"/>
    <property type="match status" value="1"/>
</dbReference>
<keyword evidence="4" id="KW-0472">Membrane</keyword>
<evidence type="ECO:0000313" key="6">
    <source>
        <dbReference type="Proteomes" id="UP001305647"/>
    </source>
</evidence>
<dbReference type="Proteomes" id="UP001305647">
    <property type="component" value="Unassembled WGS sequence"/>
</dbReference>
<evidence type="ECO:0000256" key="3">
    <source>
        <dbReference type="SAM" id="MobiDB-lite"/>
    </source>
</evidence>
<protein>
    <submittedName>
        <fullName evidence="5">Ankyrin</fullName>
    </submittedName>
</protein>
<reference evidence="5" key="1">
    <citation type="journal article" date="2023" name="Mol. Phylogenet. Evol.">
        <title>Genome-scale phylogeny and comparative genomics of the fungal order Sordariales.</title>
        <authorList>
            <person name="Hensen N."/>
            <person name="Bonometti L."/>
            <person name="Westerberg I."/>
            <person name="Brannstrom I.O."/>
            <person name="Guillou S."/>
            <person name="Cros-Aarteil S."/>
            <person name="Calhoun S."/>
            <person name="Haridas S."/>
            <person name="Kuo A."/>
            <person name="Mondo S."/>
            <person name="Pangilinan J."/>
            <person name="Riley R."/>
            <person name="LaButti K."/>
            <person name="Andreopoulos B."/>
            <person name="Lipzen A."/>
            <person name="Chen C."/>
            <person name="Yan M."/>
            <person name="Daum C."/>
            <person name="Ng V."/>
            <person name="Clum A."/>
            <person name="Steindorff A."/>
            <person name="Ohm R.A."/>
            <person name="Martin F."/>
            <person name="Silar P."/>
            <person name="Natvig D.O."/>
            <person name="Lalanne C."/>
            <person name="Gautier V."/>
            <person name="Ament-Velasquez S.L."/>
            <person name="Kruys A."/>
            <person name="Hutchinson M.I."/>
            <person name="Powell A.J."/>
            <person name="Barry K."/>
            <person name="Miller A.N."/>
            <person name="Grigoriev I.V."/>
            <person name="Debuchy R."/>
            <person name="Gladieux P."/>
            <person name="Hiltunen Thoren M."/>
            <person name="Johannesson H."/>
        </authorList>
    </citation>
    <scope>NUCLEOTIDE SEQUENCE</scope>
    <source>
        <strain evidence="5">CBS 757.83</strain>
    </source>
</reference>
<sequence length="562" mass="62116">MDSSQDSSPSAEPTQPTLSSNEETSNLISKDSTMDDTPDCPQHIMGAAILLNALLTLSQTLKPKVPNTTNDDTTNLEDEITPLPLYTETSPSQIFTSTSPETLLTIILADHPSLTTLLSLPLTIYPLPLSPTWDSTAPNPLAYNPDLTDTEKQTLHTTQRQIITTFYDALAARDTALASLFIQHGLVSPDVPSSIAMTPLLAAVQHGDGAMVCTLVGLGAKVNGYGSVPSTRADVDRPERNALMLAAATGNLALVKLLVQDLGADDAIIAPDGQLALRLAADAGHREVVEFLPLRRGGAWRRWKTHHAVAVRRIKKAGVRIWWFFKVLLWTVPKFFVWDVPKHVLVKPVFAGCKYCWKNKHRFGGWCKRQAVEMPGRVKRAGNAVWKGMKKVPRGVWSLVKEVPGAIKRLVKWLWKVITRIPEAMKKICVWIWDSLKRLGKAVGHVFLRIVSVLHTAVAAVLDFFRNIKLKDVWNGVCDVFDAIFRGLPRVMLKILSSSGLVVAGIIIGLFGLAGKLLILLVQALWYVVQYVPRQLCEILAGMWTSIAKGYHEIMVWINPKH</sequence>
<evidence type="ECO:0000256" key="4">
    <source>
        <dbReference type="SAM" id="Phobius"/>
    </source>
</evidence>
<name>A0AAN6Q9G1_9PEZI</name>
<organism evidence="5 6">
    <name type="scientific">Parathielavia hyrcaniae</name>
    <dbReference type="NCBI Taxonomy" id="113614"/>
    <lineage>
        <taxon>Eukaryota</taxon>
        <taxon>Fungi</taxon>
        <taxon>Dikarya</taxon>
        <taxon>Ascomycota</taxon>
        <taxon>Pezizomycotina</taxon>
        <taxon>Sordariomycetes</taxon>
        <taxon>Sordariomycetidae</taxon>
        <taxon>Sordariales</taxon>
        <taxon>Chaetomiaceae</taxon>
        <taxon>Parathielavia</taxon>
    </lineage>
</organism>
<dbReference type="SMART" id="SM00248">
    <property type="entry name" value="ANK"/>
    <property type="match status" value="4"/>
</dbReference>
<dbReference type="InterPro" id="IPR002110">
    <property type="entry name" value="Ankyrin_rpt"/>
</dbReference>
<dbReference type="PANTHER" id="PTHR24166">
    <property type="entry name" value="ROLLING PEBBLES, ISOFORM B"/>
    <property type="match status" value="1"/>
</dbReference>
<dbReference type="AlphaFoldDB" id="A0AAN6Q9G1"/>
<keyword evidence="4" id="KW-0812">Transmembrane</keyword>
<dbReference type="EMBL" id="MU863629">
    <property type="protein sequence ID" value="KAK4103147.1"/>
    <property type="molecule type" value="Genomic_DNA"/>
</dbReference>
<dbReference type="InterPro" id="IPR050889">
    <property type="entry name" value="Dendritic_Spine_Reg/Scaffold"/>
</dbReference>
<comment type="caution">
    <text evidence="5">The sequence shown here is derived from an EMBL/GenBank/DDBJ whole genome shotgun (WGS) entry which is preliminary data.</text>
</comment>
<feature type="compositionally biased region" description="Polar residues" evidence="3">
    <location>
        <begin position="1"/>
        <end position="31"/>
    </location>
</feature>
<evidence type="ECO:0000313" key="5">
    <source>
        <dbReference type="EMBL" id="KAK4103147.1"/>
    </source>
</evidence>
<dbReference type="InterPro" id="IPR036770">
    <property type="entry name" value="Ankyrin_rpt-contain_sf"/>
</dbReference>
<accession>A0AAN6Q9G1</accession>
<gene>
    <name evidence="5" type="ORF">N658DRAFT_494470</name>
</gene>
<keyword evidence="4" id="KW-1133">Transmembrane helix</keyword>
<dbReference type="Pfam" id="PF12796">
    <property type="entry name" value="Ank_2"/>
    <property type="match status" value="1"/>
</dbReference>
<evidence type="ECO:0000256" key="1">
    <source>
        <dbReference type="ARBA" id="ARBA00022737"/>
    </source>
</evidence>
<evidence type="ECO:0000256" key="2">
    <source>
        <dbReference type="ARBA" id="ARBA00023043"/>
    </source>
</evidence>
<feature type="region of interest" description="Disordered" evidence="3">
    <location>
        <begin position="1"/>
        <end position="41"/>
    </location>
</feature>
<keyword evidence="1" id="KW-0677">Repeat</keyword>
<feature type="transmembrane region" description="Helical" evidence="4">
    <location>
        <begin position="500"/>
        <end position="529"/>
    </location>
</feature>
<reference evidence="5" key="2">
    <citation type="submission" date="2023-05" db="EMBL/GenBank/DDBJ databases">
        <authorList>
            <consortium name="Lawrence Berkeley National Laboratory"/>
            <person name="Steindorff A."/>
            <person name="Hensen N."/>
            <person name="Bonometti L."/>
            <person name="Westerberg I."/>
            <person name="Brannstrom I.O."/>
            <person name="Guillou S."/>
            <person name="Cros-Aarteil S."/>
            <person name="Calhoun S."/>
            <person name="Haridas S."/>
            <person name="Kuo A."/>
            <person name="Mondo S."/>
            <person name="Pangilinan J."/>
            <person name="Riley R."/>
            <person name="Labutti K."/>
            <person name="Andreopoulos B."/>
            <person name="Lipzen A."/>
            <person name="Chen C."/>
            <person name="Yanf M."/>
            <person name="Daum C."/>
            <person name="Ng V."/>
            <person name="Clum A."/>
            <person name="Ohm R."/>
            <person name="Martin F."/>
            <person name="Silar P."/>
            <person name="Natvig D."/>
            <person name="Lalanne C."/>
            <person name="Gautier V."/>
            <person name="Ament-Velasquez S.L."/>
            <person name="Kruys A."/>
            <person name="Hutchinson M.I."/>
            <person name="Powell A.J."/>
            <person name="Barry K."/>
            <person name="Miller A.N."/>
            <person name="Grigoriev I.V."/>
            <person name="Debuchy R."/>
            <person name="Gladieux P."/>
            <person name="Thoren M.H."/>
            <person name="Johannesson H."/>
        </authorList>
    </citation>
    <scope>NUCLEOTIDE SEQUENCE</scope>
    <source>
        <strain evidence="5">CBS 757.83</strain>
    </source>
</reference>
<dbReference type="Gene3D" id="1.25.40.20">
    <property type="entry name" value="Ankyrin repeat-containing domain"/>
    <property type="match status" value="1"/>
</dbReference>
<dbReference type="PANTHER" id="PTHR24166:SF48">
    <property type="entry name" value="PROTEIN VAPYRIN"/>
    <property type="match status" value="1"/>
</dbReference>
<keyword evidence="2" id="KW-0040">ANK repeat</keyword>